<evidence type="ECO:0000256" key="1">
    <source>
        <dbReference type="SAM" id="MobiDB-lite"/>
    </source>
</evidence>
<feature type="region of interest" description="Disordered" evidence="1">
    <location>
        <begin position="123"/>
        <end position="143"/>
    </location>
</feature>
<reference evidence="3 4" key="1">
    <citation type="journal article" date="2010" name="PLoS Genet.">
        <title>De novo assembly of a 40 Mb eukaryotic genome from short sequence reads: Sordaria macrospora, a model organism for fungal morphogenesis.</title>
        <authorList>
            <person name="Nowrousian M."/>
            <person name="Stajich J."/>
            <person name="Chu M."/>
            <person name="Engh I."/>
            <person name="Espagne E."/>
            <person name="Halliday K."/>
            <person name="Kamerewerd J."/>
            <person name="Kempken F."/>
            <person name="Knab B."/>
            <person name="Kuo H.C."/>
            <person name="Osiewacz H.D."/>
            <person name="Poeggeler S."/>
            <person name="Read N."/>
            <person name="Seiler S."/>
            <person name="Smith K."/>
            <person name="Zickler D."/>
            <person name="Kueck U."/>
            <person name="Freitag M."/>
        </authorList>
    </citation>
    <scope>NUCLEOTIDE SEQUENCE [LARGE SCALE GENOMIC DNA]</scope>
    <source>
        <strain evidence="4">ATCC MYA-333 / DSM 997 / K(L3346) / K-hell</strain>
        <tissue evidence="3">Mycelium</tissue>
    </source>
</reference>
<feature type="compositionally biased region" description="Basic and acidic residues" evidence="1">
    <location>
        <begin position="286"/>
        <end position="307"/>
    </location>
</feature>
<feature type="region of interest" description="Disordered" evidence="1">
    <location>
        <begin position="1"/>
        <end position="39"/>
    </location>
</feature>
<dbReference type="PANTHER" id="PTHR24148:SF73">
    <property type="entry name" value="HET DOMAIN PROTEIN (AFU_ORTHOLOGUE AFUA_8G01020)"/>
    <property type="match status" value="1"/>
</dbReference>
<dbReference type="Pfam" id="PF26639">
    <property type="entry name" value="Het-6_barrel"/>
    <property type="match status" value="1"/>
</dbReference>
<dbReference type="AlphaFoldDB" id="F7W3B6"/>
<feature type="compositionally biased region" description="Acidic residues" evidence="1">
    <location>
        <begin position="524"/>
        <end position="533"/>
    </location>
</feature>
<dbReference type="EMBL" id="CABT02000024">
    <property type="protein sequence ID" value="CCC12118.1"/>
    <property type="molecule type" value="Genomic_DNA"/>
</dbReference>
<dbReference type="Pfam" id="PF06985">
    <property type="entry name" value="HET"/>
    <property type="match status" value="1"/>
</dbReference>
<protein>
    <submittedName>
        <fullName evidence="3">WGS project CABT00000000 data, contig 2.24</fullName>
    </submittedName>
</protein>
<accession>F7W3B6</accession>
<dbReference type="HOGENOM" id="CLU_004184_7_4_1"/>
<dbReference type="OrthoDB" id="4576069at2759"/>
<gene>
    <name evidence="3" type="ORF">SMAC_05856</name>
</gene>
<name>F7W3B6_SORMK</name>
<sequence>MEDNQPASPLSPSPSQPSPPPSQPSPPPSQPSHPTHPELSYTTIPLNTPATEIRLLELFPSADFSSPLHCRLYNTPISSPAPFKALSYAWGSDDKTHLIYIDSNDSIDSNDTSNVGATTSVIEVSSPSGDNGGEEKTQTSTTTTTTKRCIIRITASLDTCLRHLRAIYHSSSPSPESPSPGTPLALWIDQLCIAQSDSHEKAMQVGLMSQVYSRAEQVLVWLGPVADGSDEVMDAFAELGREFESVGVGLGDAARVDELLAGFCEGGISGGGGGGQKEVGEGGNGDLEKGKEEDEEIGKKIDGGSEKKMGKEVDVTGVGVGTTGGSGQVIDDPGDCIAAGDRGKVGLGVDLQVGVTGTEALDGAAVTCATNEANSSIGKTLAEVVEDGGTRIVRLWASGELQALFRRPWFTRVWVVQEACLCADTVFVCGAKPPVDYDILGAIAICMIYAIREFERKGGYMPDWDGVSTLSTDSEIAGVKMARETVHGLSSLMHLLTQSFSGRHSTTIVGTGLEVWLASPLYSDLDDDDDEDDTNPKDENPGTDRDVFRACGPHHSADTVSTTTNEIFGLRGYHVDAIEEVGVVAYQESFSTKPRLHETLEFFENLDRFWELSKEKNDQLIYETPRRREEAIWRVPVGDMVLDWQSLGEHRAKDDFGLEYHKWRRTLKEYQAMGIDMAAPNWMDGMDEDKKDKTRKWVASALGPDGGKHYDGALVYMAKKCLYITKKGYLGMGPSQIQPGDVLVVFPGARIPFVLRPTAEKDTFTYVGDAYCDGIMDGEITFREEKQDFFLV</sequence>
<evidence type="ECO:0000259" key="2">
    <source>
        <dbReference type="Pfam" id="PF06985"/>
    </source>
</evidence>
<dbReference type="InParanoid" id="F7W3B6"/>
<organism evidence="3 4">
    <name type="scientific">Sordaria macrospora (strain ATCC MYA-333 / DSM 997 / K(L3346) / K-hell)</name>
    <dbReference type="NCBI Taxonomy" id="771870"/>
    <lineage>
        <taxon>Eukaryota</taxon>
        <taxon>Fungi</taxon>
        <taxon>Dikarya</taxon>
        <taxon>Ascomycota</taxon>
        <taxon>Pezizomycotina</taxon>
        <taxon>Sordariomycetes</taxon>
        <taxon>Sordariomycetidae</taxon>
        <taxon>Sordariales</taxon>
        <taxon>Sordariaceae</taxon>
        <taxon>Sordaria</taxon>
    </lineage>
</organism>
<dbReference type="Proteomes" id="UP000001881">
    <property type="component" value="Unassembled WGS sequence"/>
</dbReference>
<feature type="region of interest" description="Disordered" evidence="1">
    <location>
        <begin position="524"/>
        <end position="547"/>
    </location>
</feature>
<evidence type="ECO:0000313" key="4">
    <source>
        <dbReference type="Proteomes" id="UP000001881"/>
    </source>
</evidence>
<feature type="compositionally biased region" description="Basic and acidic residues" evidence="1">
    <location>
        <begin position="534"/>
        <end position="547"/>
    </location>
</feature>
<feature type="compositionally biased region" description="Pro residues" evidence="1">
    <location>
        <begin position="9"/>
        <end position="31"/>
    </location>
</feature>
<dbReference type="OMA" id="FRRPWFT"/>
<keyword evidence="4" id="KW-1185">Reference proteome</keyword>
<feature type="region of interest" description="Disordered" evidence="1">
    <location>
        <begin position="271"/>
        <end position="307"/>
    </location>
</feature>
<feature type="compositionally biased region" description="Gly residues" evidence="1">
    <location>
        <begin position="271"/>
        <end position="285"/>
    </location>
</feature>
<dbReference type="eggNOG" id="ENOG502SKG7">
    <property type="taxonomic scope" value="Eukaryota"/>
</dbReference>
<dbReference type="PANTHER" id="PTHR24148">
    <property type="entry name" value="ANKYRIN REPEAT DOMAIN-CONTAINING PROTEIN 39 HOMOLOG-RELATED"/>
    <property type="match status" value="1"/>
</dbReference>
<dbReference type="VEuPathDB" id="FungiDB:SMAC_05856"/>
<evidence type="ECO:0000313" key="3">
    <source>
        <dbReference type="EMBL" id="CCC12118.1"/>
    </source>
</evidence>
<comment type="caution">
    <text evidence="3">The sequence shown here is derived from an EMBL/GenBank/DDBJ whole genome shotgun (WGS) entry which is preliminary data.</text>
</comment>
<feature type="domain" description="Heterokaryon incompatibility" evidence="2">
    <location>
        <begin position="83"/>
        <end position="237"/>
    </location>
</feature>
<proteinExistence type="predicted"/>
<dbReference type="InterPro" id="IPR010730">
    <property type="entry name" value="HET"/>
</dbReference>
<dbReference type="InterPro" id="IPR052895">
    <property type="entry name" value="HetReg/Transcr_Mod"/>
</dbReference>